<dbReference type="GeneID" id="111112296"/>
<feature type="compositionally biased region" description="Basic and acidic residues" evidence="2">
    <location>
        <begin position="1553"/>
        <end position="1569"/>
    </location>
</feature>
<evidence type="ECO:0000256" key="1">
    <source>
        <dbReference type="SAM" id="Coils"/>
    </source>
</evidence>
<name>A0A8B8BR70_CRAVI</name>
<evidence type="ECO:0000313" key="5">
    <source>
        <dbReference type="RefSeq" id="XP_022305416.1"/>
    </source>
</evidence>
<feature type="region of interest" description="Disordered" evidence="2">
    <location>
        <begin position="1887"/>
        <end position="1941"/>
    </location>
</feature>
<feature type="region of interest" description="Disordered" evidence="2">
    <location>
        <begin position="1527"/>
        <end position="1586"/>
    </location>
</feature>
<feature type="coiled-coil region" evidence="1">
    <location>
        <begin position="1137"/>
        <end position="1206"/>
    </location>
</feature>
<dbReference type="Pfam" id="PF25770">
    <property type="entry name" value="CC_CEP63-bind_CEP152"/>
    <property type="match status" value="1"/>
</dbReference>
<keyword evidence="1" id="KW-0175">Coiled coil</keyword>
<keyword evidence="4" id="KW-1185">Reference proteome</keyword>
<dbReference type="RefSeq" id="XP_022305416.1">
    <property type="nucleotide sequence ID" value="XM_022449708.1"/>
</dbReference>
<organism evidence="4 5">
    <name type="scientific">Crassostrea virginica</name>
    <name type="common">Eastern oyster</name>
    <dbReference type="NCBI Taxonomy" id="6565"/>
    <lineage>
        <taxon>Eukaryota</taxon>
        <taxon>Metazoa</taxon>
        <taxon>Spiralia</taxon>
        <taxon>Lophotrochozoa</taxon>
        <taxon>Mollusca</taxon>
        <taxon>Bivalvia</taxon>
        <taxon>Autobranchia</taxon>
        <taxon>Pteriomorphia</taxon>
        <taxon>Ostreida</taxon>
        <taxon>Ostreoidea</taxon>
        <taxon>Ostreidae</taxon>
        <taxon>Crassostrea</taxon>
    </lineage>
</organism>
<dbReference type="InterPro" id="IPR051235">
    <property type="entry name" value="CEP152/SHC-Transforming"/>
</dbReference>
<dbReference type="PANTHER" id="PTHR10337:SF6">
    <property type="entry name" value="CENTROSOMAL PROTEIN OF 152 KDA"/>
    <property type="match status" value="1"/>
</dbReference>
<feature type="compositionally biased region" description="Basic and acidic residues" evidence="2">
    <location>
        <begin position="1925"/>
        <end position="1939"/>
    </location>
</feature>
<feature type="coiled-coil region" evidence="1">
    <location>
        <begin position="366"/>
        <end position="393"/>
    </location>
</feature>
<feature type="coiled-coil region" evidence="1">
    <location>
        <begin position="417"/>
        <end position="459"/>
    </location>
</feature>
<feature type="region of interest" description="Disordered" evidence="2">
    <location>
        <begin position="1015"/>
        <end position="1063"/>
    </location>
</feature>
<evidence type="ECO:0000313" key="4">
    <source>
        <dbReference type="Proteomes" id="UP000694844"/>
    </source>
</evidence>
<dbReference type="Proteomes" id="UP000694844">
    <property type="component" value="Chromosome 9"/>
</dbReference>
<reference evidence="5" key="1">
    <citation type="submission" date="2025-08" db="UniProtKB">
        <authorList>
            <consortium name="RefSeq"/>
        </authorList>
    </citation>
    <scope>IDENTIFICATION</scope>
    <source>
        <tissue evidence="5">Whole sample</tissue>
    </source>
</reference>
<feature type="compositionally biased region" description="Low complexity" evidence="2">
    <location>
        <begin position="1531"/>
        <end position="1545"/>
    </location>
</feature>
<proteinExistence type="predicted"/>
<gene>
    <name evidence="5" type="primary">LOC111112296</name>
</gene>
<dbReference type="GO" id="GO:0005813">
    <property type="term" value="C:centrosome"/>
    <property type="evidence" value="ECO:0007669"/>
    <property type="project" value="TreeGrafter"/>
</dbReference>
<feature type="compositionally biased region" description="Basic and acidic residues" evidence="2">
    <location>
        <begin position="1777"/>
        <end position="1796"/>
    </location>
</feature>
<feature type="compositionally biased region" description="Polar residues" evidence="2">
    <location>
        <begin position="1656"/>
        <end position="1667"/>
    </location>
</feature>
<sequence>MGASDSLSRARVEHERVLAGVQQRHDKEVKVLKEKIENLTDKLNEVDAENSTLRQKLNESYKEAENVQISRAETINRLTRSLEDSQKQCRMLLESASSHETSQLKIQLKQCTASKKIADEMILSYQEEVKDLKEQLNMFEAASCLGVLSQETTRETIHDDSMMDLGIKKTIDFDETPEPIKFGTTQKGPESQDLVSNLKIELERCLLSNKEKRIQVNKLQEELRTCKKDLEEFRMRCERAEKSETDLKSKLQEWEELVRSDDKVSAVEARLQKDIRNFKREKEVLTEDVEDLKKRLEEVASSEEKLSEINQQLTQQMSQMVREYDQDKREALERCQRACESVHETAKEQLKLHMMEEFTTEQSNLITKYERDCTELRNELTSALKELDQVKELYVKVCSEKDLLEEKMKGENETVMSTKIQELREQLNSEKERALEKLKEELTADEEKIRNDLSETLKKKLDEDNQKLLETKIAMCKMEWFEEQRTAKQAAVENAVKLTSAEWKAKLESTVDKEVEERLNEAKSEWLAQRKELFDSQLTQEKEKWRKTAENELQQKVEEEKEKWKKLAEKELTEKVEDEKEKWKKLAEKELTEKVEEEKEKWKKSAEKELQQKVEEEKEKWKETEKILEDKLQEEKETVRKQLEKENQAKVSDNRELWEKEAQERLEREKALWEKKAEEALMSAKKVWEKEVESKLSAERDAWDRDVEEKFREERTEWNKASKAEIQLKVTEAIEQCQREAEKEMRRALDKERSKVTTKVETDKDSWLRKEKEKWQKKAEVDLRERIQREQKEWEEKAELDVLERIQAEKQKWNTAKEKEIQEKLRHEQKNWEQGLESQTQERIDAEVEERVSQERIQWKAAADRNLAEEIQAAVERARREWDDGHEENVQKIRDDMEESIQERIATEVSMVLDESKKLWQKEHDAEMVANNSSNEISQSVLKEEIESLKRDLESMSAEMKSHAEKFRREKQDLVRQKDAERKRSVEEVQDQCERDYKQFTSDHHDTLTLALKTAREQHTREKSELEKRHAEEIRKHQMKENQLKEALKDSTSEKRLHQTEADENYEKERELWEKENYRLKQEVMERDHLLEKADGHLLQEVERLRSELETAYQSRLNDEKLNLQREFEQQGKVGDKSELESRLRDLKHEKERFRTELGKVTEENKKVIDEIHKVTDESYKVKGQVQKLGEENKRLKEEVKSMKEQGLSESKRYVKEIQELKVKLESQGQRQGQEVEVERLKSECEKLRSENDRISTIREESERLKKKWQEILSEKSEMETKVSRLETELRQSEKEKLEMLENYGKLKSELEKVASEKSLFSENVKNLEQAYRKDLAHQRQKQEESQARLVRSEKMLQDIKQYYKNEIEKVKKSLERDNMIAMESMKNKMREMAKTHSTAMSALSRQYKDEIDEIRDCSAEKHLSDTEVQTDSEDLSDDSMFELRDQYLDTVNKIKDDVMKHITDTNMRAAETVRQEMQKERHTTLVQLKKIYMDNVRKVLHNEIIGANIEAKLADIEEALDAISFDKSSRSSSRSTTPRSDMSTPVSGQGHSEPKTDYGVKYQNKKEASLAPEKPSSDYHSLHNGYSVSRSYQDIRVAPISRSNDYMTLARSHDFSGENSRSRPRSAGDGSARKTEVDSRNGVPYKVNSDLHLEISTNGMSTNSPYLSPERNEGRHLRDRSRVSRNTRERSIGKEVTFSKDCKRSSPERTEYGRLHPNITTRKLSPRDHSTSNENSDQEYNSPRTFKLGNFNGVDLLPSKYVVPSLREQNSSNKFEAVDPHPVERKSKRLPEERNVSSSPLNNSALYKAKSESELGIEQKNNSLGGSYKYLPLREALAKPSEPVDSPSKGSSVSQEDLRFSCMQAMSFDGKKAYSVDVGLQSLGLERNSPRKFNPSPEKLSPQRDAGESPMGTPRMHRKSYSHHPAEQEGYREVEHARKNLGQRFGSDSWTEVLLRAKEPVKNLVQKFEPKSQ</sequence>
<evidence type="ECO:0000259" key="3">
    <source>
        <dbReference type="Pfam" id="PF25770"/>
    </source>
</evidence>
<feature type="coiled-coil region" evidence="1">
    <location>
        <begin position="542"/>
        <end position="683"/>
    </location>
</feature>
<feature type="region of interest" description="Disordered" evidence="2">
    <location>
        <begin position="1773"/>
        <end position="1808"/>
    </location>
</feature>
<dbReference type="GO" id="GO:0007099">
    <property type="term" value="P:centriole replication"/>
    <property type="evidence" value="ECO:0007669"/>
    <property type="project" value="TreeGrafter"/>
</dbReference>
<feature type="domain" description="CEP152 CEP63 binding coiled coil" evidence="3">
    <location>
        <begin position="1441"/>
        <end position="1491"/>
    </location>
</feature>
<dbReference type="InterPro" id="IPR057659">
    <property type="entry name" value="CEP152_CC"/>
</dbReference>
<protein>
    <submittedName>
        <fullName evidence="5">Trichohyalin-like isoform X1</fullName>
    </submittedName>
</protein>
<feature type="region of interest" description="Disordered" evidence="2">
    <location>
        <begin position="955"/>
        <end position="991"/>
    </location>
</feature>
<feature type="compositionally biased region" description="Polar residues" evidence="2">
    <location>
        <begin position="1733"/>
        <end position="1745"/>
    </location>
</feature>
<dbReference type="PANTHER" id="PTHR10337">
    <property type="entry name" value="SHC TRANSFORMING PROTEIN"/>
    <property type="match status" value="1"/>
</dbReference>
<feature type="compositionally biased region" description="Basic and acidic residues" evidence="2">
    <location>
        <begin position="1671"/>
        <end position="1715"/>
    </location>
</feature>
<dbReference type="KEGG" id="cvn:111112296"/>
<feature type="coiled-coil region" evidence="1">
    <location>
        <begin position="1231"/>
        <end position="1331"/>
    </location>
</feature>
<feature type="coiled-coil region" evidence="1">
    <location>
        <begin position="22"/>
        <end position="142"/>
    </location>
</feature>
<dbReference type="OrthoDB" id="10064205at2759"/>
<feature type="compositionally biased region" description="Polar residues" evidence="2">
    <location>
        <begin position="1797"/>
        <end position="1806"/>
    </location>
</feature>
<feature type="coiled-coil region" evidence="1">
    <location>
        <begin position="202"/>
        <end position="330"/>
    </location>
</feature>
<evidence type="ECO:0000256" key="2">
    <source>
        <dbReference type="SAM" id="MobiDB-lite"/>
    </source>
</evidence>
<accession>A0A8B8BR70</accession>
<feature type="region of interest" description="Disordered" evidence="2">
    <location>
        <begin position="1613"/>
        <end position="1746"/>
    </location>
</feature>